<feature type="region of interest" description="Disordered" evidence="1">
    <location>
        <begin position="304"/>
        <end position="323"/>
    </location>
</feature>
<organism evidence="2 3">
    <name type="scientific">Cryphonectria parasitica (strain ATCC 38755 / EP155)</name>
    <dbReference type="NCBI Taxonomy" id="660469"/>
    <lineage>
        <taxon>Eukaryota</taxon>
        <taxon>Fungi</taxon>
        <taxon>Dikarya</taxon>
        <taxon>Ascomycota</taxon>
        <taxon>Pezizomycotina</taxon>
        <taxon>Sordariomycetes</taxon>
        <taxon>Sordariomycetidae</taxon>
        <taxon>Diaporthales</taxon>
        <taxon>Cryphonectriaceae</taxon>
        <taxon>Cryphonectria-Endothia species complex</taxon>
        <taxon>Cryphonectria</taxon>
    </lineage>
</organism>
<dbReference type="RefSeq" id="XP_040773375.1">
    <property type="nucleotide sequence ID" value="XM_040920779.1"/>
</dbReference>
<sequence>MANEITKAIQTSLEQYVRPREEAEHIRRVLALNLQSCHENGPMNGPLALAEPDCVIKTTDARGLQRDYLKALHANIKAQRAYDEAVNQSRVAKEVKSGNERSLNNASRLEEHVAGIELRRKQERLQTVEKYIDLLSQKPAADPKFLQSEEVFKDTRRLPEVPKAVISGFTVDKGATKTDLKTLVDRLEKAVLRSKLLLKKEEQLLEEVKSRFTATPGKISLGDKSAALSATRNELITWMETELGKTSGADDGQEDGPDGHGRSPTKMDKAHMDAQLALIKDKYATYVAERKALIQLAAQSPRLTIKPPEETKQTAQLGEGPHPPSDYLITPYIRSLLSVAHEQKASIAQKAHLNDVLAKQTEVTGRALSRLAEESQLLPEHPTRRHQGRSGGSLPEKCGDKISVYVQPWVVAADSAKLSTLEAVAEKIEKGQVALEGSTKHLFEIDQLLGRGATHRDEAVDEDSTMDDIWLAETASPKKGSKAPLSSRGGTSQERGDVWSSLNGVLGLINAGDSPRK</sequence>
<evidence type="ECO:0000313" key="2">
    <source>
        <dbReference type="EMBL" id="KAF3762396.1"/>
    </source>
</evidence>
<evidence type="ECO:0000313" key="3">
    <source>
        <dbReference type="Proteomes" id="UP000803844"/>
    </source>
</evidence>
<dbReference type="OrthoDB" id="5402392at2759"/>
<proteinExistence type="predicted"/>
<dbReference type="GeneID" id="63837908"/>
<accession>A0A9P5CLU5</accession>
<dbReference type="Proteomes" id="UP000803844">
    <property type="component" value="Unassembled WGS sequence"/>
</dbReference>
<feature type="region of interest" description="Disordered" evidence="1">
    <location>
        <begin position="473"/>
        <end position="498"/>
    </location>
</feature>
<name>A0A9P5CLU5_CRYP1</name>
<dbReference type="AlphaFoldDB" id="A0A9P5CLU5"/>
<comment type="caution">
    <text evidence="2">The sequence shown here is derived from an EMBL/GenBank/DDBJ whole genome shotgun (WGS) entry which is preliminary data.</text>
</comment>
<reference evidence="2" key="1">
    <citation type="journal article" date="2020" name="Phytopathology">
        <title>Genome sequence of the chestnut blight fungus Cryphonectria parasitica EP155: A fundamental resource for an archetypical invasive plant pathogen.</title>
        <authorList>
            <person name="Crouch J.A."/>
            <person name="Dawe A."/>
            <person name="Aerts A."/>
            <person name="Barry K."/>
            <person name="Churchill A.C.L."/>
            <person name="Grimwood J."/>
            <person name="Hillman B."/>
            <person name="Milgroom M.G."/>
            <person name="Pangilinan J."/>
            <person name="Smith M."/>
            <person name="Salamov A."/>
            <person name="Schmutz J."/>
            <person name="Yadav J."/>
            <person name="Grigoriev I.V."/>
            <person name="Nuss D."/>
        </authorList>
    </citation>
    <scope>NUCLEOTIDE SEQUENCE</scope>
    <source>
        <strain evidence="2">EP155</strain>
    </source>
</reference>
<protein>
    <submittedName>
        <fullName evidence="2">Uncharacterized protein</fullName>
    </submittedName>
</protein>
<dbReference type="EMBL" id="MU032350">
    <property type="protein sequence ID" value="KAF3762396.1"/>
    <property type="molecule type" value="Genomic_DNA"/>
</dbReference>
<keyword evidence="3" id="KW-1185">Reference proteome</keyword>
<feature type="region of interest" description="Disordered" evidence="1">
    <location>
        <begin position="373"/>
        <end position="395"/>
    </location>
</feature>
<feature type="compositionally biased region" description="Basic and acidic residues" evidence="1">
    <location>
        <begin position="257"/>
        <end position="267"/>
    </location>
</feature>
<gene>
    <name evidence="2" type="ORF">M406DRAFT_332778</name>
</gene>
<feature type="region of interest" description="Disordered" evidence="1">
    <location>
        <begin position="242"/>
        <end position="267"/>
    </location>
</feature>
<evidence type="ECO:0000256" key="1">
    <source>
        <dbReference type="SAM" id="MobiDB-lite"/>
    </source>
</evidence>